<dbReference type="Proteomes" id="UP001058184">
    <property type="component" value="Plasmid unnamed2"/>
</dbReference>
<organism evidence="6 7">
    <name type="scientific">Leisingera caerulea</name>
    <name type="common">Phaeobacter caeruleus</name>
    <dbReference type="NCBI Taxonomy" id="506591"/>
    <lineage>
        <taxon>Bacteria</taxon>
        <taxon>Pseudomonadati</taxon>
        <taxon>Pseudomonadota</taxon>
        <taxon>Alphaproteobacteria</taxon>
        <taxon>Rhodobacterales</taxon>
        <taxon>Roseobacteraceae</taxon>
        <taxon>Leisingera</taxon>
    </lineage>
</organism>
<evidence type="ECO:0000259" key="5">
    <source>
        <dbReference type="PROSITE" id="PS50931"/>
    </source>
</evidence>
<dbReference type="InterPro" id="IPR036390">
    <property type="entry name" value="WH_DNA-bd_sf"/>
</dbReference>
<keyword evidence="3" id="KW-0238">DNA-binding</keyword>
<accession>A0ABY5X307</accession>
<dbReference type="SUPFAM" id="SSF53850">
    <property type="entry name" value="Periplasmic binding protein-like II"/>
    <property type="match status" value="1"/>
</dbReference>
<feature type="domain" description="HTH lysR-type" evidence="5">
    <location>
        <begin position="4"/>
        <end position="61"/>
    </location>
</feature>
<name>A0ABY5X307_LEICA</name>
<dbReference type="Gene3D" id="3.40.190.10">
    <property type="entry name" value="Periplasmic binding protein-like II"/>
    <property type="match status" value="2"/>
</dbReference>
<dbReference type="Pfam" id="PF03466">
    <property type="entry name" value="LysR_substrate"/>
    <property type="match status" value="1"/>
</dbReference>
<dbReference type="SUPFAM" id="SSF46785">
    <property type="entry name" value="Winged helix' DNA-binding domain"/>
    <property type="match status" value="1"/>
</dbReference>
<dbReference type="InterPro" id="IPR005119">
    <property type="entry name" value="LysR_subst-bd"/>
</dbReference>
<dbReference type="InterPro" id="IPR036388">
    <property type="entry name" value="WH-like_DNA-bd_sf"/>
</dbReference>
<gene>
    <name evidence="6" type="ORF">K3722_19575</name>
</gene>
<evidence type="ECO:0000313" key="6">
    <source>
        <dbReference type="EMBL" id="UWQ60713.1"/>
    </source>
</evidence>
<dbReference type="PROSITE" id="PS50931">
    <property type="entry name" value="HTH_LYSR"/>
    <property type="match status" value="1"/>
</dbReference>
<reference evidence="6" key="1">
    <citation type="submission" date="2021-08" db="EMBL/GenBank/DDBJ databases">
        <authorList>
            <person name="Nwanade C."/>
            <person name="Wang M."/>
            <person name="Masoudi A."/>
            <person name="Yu Z."/>
            <person name="Liu J."/>
        </authorList>
    </citation>
    <scope>NUCLEOTIDE SEQUENCE</scope>
    <source>
        <strain evidence="6">S141</strain>
        <plasmid evidence="6">unnamed2</plasmid>
    </source>
</reference>
<evidence type="ECO:0000256" key="4">
    <source>
        <dbReference type="ARBA" id="ARBA00023163"/>
    </source>
</evidence>
<evidence type="ECO:0000256" key="3">
    <source>
        <dbReference type="ARBA" id="ARBA00023125"/>
    </source>
</evidence>
<sequence>MRLPSLTHLRCFESAARHQSFTAAGEELGLTQSAVSKKVKELEADLGFDLFQRAGRGVVLTPAGQGLAADLELDLAGLRATMQKAAAAGAGRSALRIAVLPAFANLWLIPRLPDFFERYPKVELSFSTRLEPFDFARETFDLAVHYGLDNWPGTHMAPLFGEEMVPVCAPAFYGGHKLEQPVNLAQAPLLHLESRAGAWAEWFERAGLAGAPRQDGRYFDQHSMVIAAAAAGLGAAIVPYDMVAREIAAGDLLRIPGPALESRKRYYLVRPHGPVPEAVQKLEGWMRKQLRTRPD</sequence>
<dbReference type="RefSeq" id="WP_260004446.1">
    <property type="nucleotide sequence ID" value="NZ_CP081080.1"/>
</dbReference>
<dbReference type="PANTHER" id="PTHR30537:SF74">
    <property type="entry name" value="HTH-TYPE TRANSCRIPTIONAL REGULATOR TRPI"/>
    <property type="match status" value="1"/>
</dbReference>
<dbReference type="InterPro" id="IPR000847">
    <property type="entry name" value="LysR_HTH_N"/>
</dbReference>
<evidence type="ECO:0000313" key="7">
    <source>
        <dbReference type="Proteomes" id="UP001058184"/>
    </source>
</evidence>
<dbReference type="PRINTS" id="PR00039">
    <property type="entry name" value="HTHLYSR"/>
</dbReference>
<geneLocation type="plasmid" evidence="6 7">
    <name>unnamed2</name>
</geneLocation>
<evidence type="ECO:0000256" key="1">
    <source>
        <dbReference type="ARBA" id="ARBA00009437"/>
    </source>
</evidence>
<proteinExistence type="inferred from homology"/>
<dbReference type="Gene3D" id="1.10.10.10">
    <property type="entry name" value="Winged helix-like DNA-binding domain superfamily/Winged helix DNA-binding domain"/>
    <property type="match status" value="1"/>
</dbReference>
<comment type="similarity">
    <text evidence="1">Belongs to the LysR transcriptional regulatory family.</text>
</comment>
<dbReference type="PANTHER" id="PTHR30537">
    <property type="entry name" value="HTH-TYPE TRANSCRIPTIONAL REGULATOR"/>
    <property type="match status" value="1"/>
</dbReference>
<keyword evidence="7" id="KW-1185">Reference proteome</keyword>
<evidence type="ECO:0000256" key="2">
    <source>
        <dbReference type="ARBA" id="ARBA00023015"/>
    </source>
</evidence>
<protein>
    <submittedName>
        <fullName evidence="6">LysR family transcriptional regulator</fullName>
    </submittedName>
</protein>
<dbReference type="InterPro" id="IPR058163">
    <property type="entry name" value="LysR-type_TF_proteobact-type"/>
</dbReference>
<keyword evidence="2" id="KW-0805">Transcription regulation</keyword>
<dbReference type="Pfam" id="PF00126">
    <property type="entry name" value="HTH_1"/>
    <property type="match status" value="1"/>
</dbReference>
<keyword evidence="6" id="KW-0614">Plasmid</keyword>
<dbReference type="EMBL" id="CP081080">
    <property type="protein sequence ID" value="UWQ60713.1"/>
    <property type="molecule type" value="Genomic_DNA"/>
</dbReference>
<keyword evidence="4" id="KW-0804">Transcription</keyword>